<name>A0A7Y3YR13_9VIBR</name>
<evidence type="ECO:0000313" key="2">
    <source>
        <dbReference type="Proteomes" id="UP000525336"/>
    </source>
</evidence>
<proteinExistence type="predicted"/>
<evidence type="ECO:0000313" key="1">
    <source>
        <dbReference type="EMBL" id="NOH34851.1"/>
    </source>
</evidence>
<dbReference type="AlphaFoldDB" id="A0A7Y3YR13"/>
<protein>
    <submittedName>
        <fullName evidence="1">Uncharacterized protein</fullName>
    </submittedName>
</protein>
<accession>A0A7Y3YR13</accession>
<dbReference type="Proteomes" id="UP000525336">
    <property type="component" value="Unassembled WGS sequence"/>
</dbReference>
<dbReference type="EMBL" id="VTXW01000016">
    <property type="protein sequence ID" value="NOH34851.1"/>
    <property type="molecule type" value="Genomic_DNA"/>
</dbReference>
<gene>
    <name evidence="1" type="ORF">F0245_15990</name>
</gene>
<sequence length="101" mass="11200">MSLEISQSTFSFLDSKSWKIDSYPGAVLIFSGGRNYGLCVGGELQSTGSMRLTDSTFKSLYYSASTSRLLIDFASESEMHGKMRDWYLTGSGEINFVARPQ</sequence>
<dbReference type="RefSeq" id="WP_171368455.1">
    <property type="nucleotide sequence ID" value="NZ_VTXW01000016.1"/>
</dbReference>
<organism evidence="1 2">
    <name type="scientific">Vibrio chagasii</name>
    <dbReference type="NCBI Taxonomy" id="170679"/>
    <lineage>
        <taxon>Bacteria</taxon>
        <taxon>Pseudomonadati</taxon>
        <taxon>Pseudomonadota</taxon>
        <taxon>Gammaproteobacteria</taxon>
        <taxon>Vibrionales</taxon>
        <taxon>Vibrionaceae</taxon>
        <taxon>Vibrio</taxon>
    </lineage>
</organism>
<comment type="caution">
    <text evidence="1">The sequence shown here is derived from an EMBL/GenBank/DDBJ whole genome shotgun (WGS) entry which is preliminary data.</text>
</comment>
<reference evidence="1 2" key="1">
    <citation type="submission" date="2019-09" db="EMBL/GenBank/DDBJ databases">
        <title>Draft genome sequencing and comparative genomics of hatchery-associated Vibrios.</title>
        <authorList>
            <person name="Kehlet-Delgado H."/>
            <person name="Mueller R.S."/>
        </authorList>
    </citation>
    <scope>NUCLEOTIDE SEQUENCE [LARGE SCALE GENOMIC DNA]</scope>
    <source>
        <strain evidence="1 2">00-90-10</strain>
    </source>
</reference>